<dbReference type="InterPro" id="IPR027417">
    <property type="entry name" value="P-loop_NTPase"/>
</dbReference>
<evidence type="ECO:0000313" key="2">
    <source>
        <dbReference type="Proteomes" id="UP000546173"/>
    </source>
</evidence>
<comment type="caution">
    <text evidence="1">The sequence shown here is derived from an EMBL/GenBank/DDBJ whole genome shotgun (WGS) entry which is preliminary data.</text>
</comment>
<protein>
    <recommendedName>
        <fullName evidence="3">AAA family ATPase</fullName>
    </recommendedName>
</protein>
<proteinExistence type="predicted"/>
<dbReference type="RefSeq" id="WP_185793984.1">
    <property type="nucleotide sequence ID" value="NZ_JACMYH010000001.1"/>
</dbReference>
<sequence>MIILVAGIHGVGKTWHCEHYGHRRGVLHSSASGLVRQVLACVKWSDDRYATNRDRNRQALELAVTSIAASGKSMLLEGNVALMGKRPRSSGTDLTAFERLSLGAILLLESDPWTVLKRLPASHASPTEVEVFQHQERDSARAVARHLDIPLMLLRDCSDHTFGQTLDAWLKRGQPISIDTARRHPPGFHRQYR</sequence>
<evidence type="ECO:0008006" key="3">
    <source>
        <dbReference type="Google" id="ProtNLM"/>
    </source>
</evidence>
<reference evidence="1 2" key="1">
    <citation type="submission" date="2020-08" db="EMBL/GenBank/DDBJ databases">
        <title>Pseudomonas sp. nov.</title>
        <authorList>
            <person name="Gieschler S."/>
            <person name="Fiedler G."/>
            <person name="Brinks E."/>
            <person name="Boehnlein C."/>
            <person name="Franz C.M.A.P."/>
            <person name="Kabisch J."/>
        </authorList>
    </citation>
    <scope>NUCLEOTIDE SEQUENCE [LARGE SCALE GENOMIC DNA]</scope>
    <source>
        <strain evidence="1 2">MBT-2</strain>
    </source>
</reference>
<keyword evidence="2" id="KW-1185">Reference proteome</keyword>
<evidence type="ECO:0000313" key="1">
    <source>
        <dbReference type="EMBL" id="MBC2678306.1"/>
    </source>
</evidence>
<dbReference type="SUPFAM" id="SSF52540">
    <property type="entry name" value="P-loop containing nucleoside triphosphate hydrolases"/>
    <property type="match status" value="1"/>
</dbReference>
<name>A0A7X1G4G6_9PSED</name>
<organism evidence="1 2">
    <name type="scientific">Pseudomonas baltica</name>
    <dbReference type="NCBI Taxonomy" id="2762576"/>
    <lineage>
        <taxon>Bacteria</taxon>
        <taxon>Pseudomonadati</taxon>
        <taxon>Pseudomonadota</taxon>
        <taxon>Gammaproteobacteria</taxon>
        <taxon>Pseudomonadales</taxon>
        <taxon>Pseudomonadaceae</taxon>
        <taxon>Pseudomonas</taxon>
    </lineage>
</organism>
<dbReference type="Gene3D" id="3.40.50.300">
    <property type="entry name" value="P-loop containing nucleotide triphosphate hydrolases"/>
    <property type="match status" value="1"/>
</dbReference>
<dbReference type="Proteomes" id="UP000546173">
    <property type="component" value="Unassembled WGS sequence"/>
</dbReference>
<dbReference type="EMBL" id="JACMYH010000001">
    <property type="protein sequence ID" value="MBC2678306.1"/>
    <property type="molecule type" value="Genomic_DNA"/>
</dbReference>
<gene>
    <name evidence="1" type="ORF">H7993_07895</name>
</gene>
<dbReference type="AlphaFoldDB" id="A0A7X1G4G6"/>
<accession>A0A7X1G4G6</accession>